<dbReference type="RefSeq" id="XP_003522837.1">
    <property type="nucleotide sequence ID" value="XM_003522789.5"/>
</dbReference>
<keyword evidence="5" id="KW-0804">Transcription</keyword>
<proteinExistence type="predicted"/>
<dbReference type="KEGG" id="gmx:100796545"/>
<reference evidence="10" key="2">
    <citation type="submission" date="2018-02" db="UniProtKB">
        <authorList>
            <consortium name="EnsemblPlants"/>
        </authorList>
    </citation>
    <scope>IDENTIFICATION</scope>
    <source>
        <strain evidence="10">Williams 82</strain>
    </source>
</reference>
<dbReference type="OrthoDB" id="1923003at2759"/>
<keyword evidence="3" id="KW-0805">Transcription regulation</keyword>
<reference evidence="9" key="3">
    <citation type="submission" date="2018-07" db="EMBL/GenBank/DDBJ databases">
        <title>WGS assembly of Glycine max.</title>
        <authorList>
            <person name="Schmutz J."/>
            <person name="Cannon S."/>
            <person name="Schlueter J."/>
            <person name="Ma J."/>
            <person name="Mitros T."/>
            <person name="Nelson W."/>
            <person name="Hyten D."/>
            <person name="Song Q."/>
            <person name="Thelen J."/>
            <person name="Cheng J."/>
            <person name="Xu D."/>
            <person name="Hellsten U."/>
            <person name="May G."/>
            <person name="Yu Y."/>
            <person name="Sakurai T."/>
            <person name="Umezawa T."/>
            <person name="Bhattacharyya M."/>
            <person name="Sandhu D."/>
            <person name="Valliyodan B."/>
            <person name="Lindquist E."/>
            <person name="Peto M."/>
            <person name="Grant D."/>
            <person name="Shu S."/>
            <person name="Goodstein D."/>
            <person name="Barry K."/>
            <person name="Futrell-Griggs M."/>
            <person name="Abernathy B."/>
            <person name="Du J."/>
            <person name="Tian Z."/>
            <person name="Zhu L."/>
            <person name="Gill N."/>
            <person name="Joshi T."/>
            <person name="Libault M."/>
            <person name="Sethuraman A."/>
            <person name="Zhang X."/>
            <person name="Shinozaki K."/>
            <person name="Nguyen H."/>
            <person name="Wing R."/>
            <person name="Cregan P."/>
            <person name="Specht J."/>
            <person name="Grimwood J."/>
            <person name="Rokhsar D."/>
            <person name="Stacey G."/>
            <person name="Shoemaker R."/>
            <person name="Jackson S."/>
        </authorList>
    </citation>
    <scope>NUCLEOTIDE SEQUENCE</scope>
    <source>
        <tissue evidence="9">Callus</tissue>
    </source>
</reference>
<name>K7KJI0_SOYBN</name>
<protein>
    <recommendedName>
        <fullName evidence="8">WRKY domain-containing protein</fullName>
    </recommendedName>
</protein>
<evidence type="ECO:0000256" key="3">
    <source>
        <dbReference type="ARBA" id="ARBA00023015"/>
    </source>
</evidence>
<dbReference type="RefSeq" id="XP_006578354.1">
    <property type="nucleotide sequence ID" value="XM_006578291.4"/>
</dbReference>
<dbReference type="STRING" id="3847.K7KJI0"/>
<dbReference type="Gramene" id="KRH62550">
    <property type="protein sequence ID" value="KRH62550"/>
    <property type="gene ID" value="GLYMA_04G115500"/>
</dbReference>
<dbReference type="PaxDb" id="3847-GLYMA04G12830.2"/>
<evidence type="ECO:0000256" key="2">
    <source>
        <dbReference type="ARBA" id="ARBA00022737"/>
    </source>
</evidence>
<dbReference type="InterPro" id="IPR003657">
    <property type="entry name" value="WRKY_dom"/>
</dbReference>
<dbReference type="GO" id="GO:0003700">
    <property type="term" value="F:DNA-binding transcription factor activity"/>
    <property type="evidence" value="ECO:0000318"/>
    <property type="project" value="GO_Central"/>
</dbReference>
<dbReference type="Gramene" id="KRH62551">
    <property type="protein sequence ID" value="KRH62551"/>
    <property type="gene ID" value="GLYMA_04G115500"/>
</dbReference>
<comment type="subcellular location">
    <subcellularLocation>
        <location evidence="1">Nucleus</location>
    </subcellularLocation>
</comment>
<feature type="region of interest" description="Disordered" evidence="7">
    <location>
        <begin position="290"/>
        <end position="330"/>
    </location>
</feature>
<dbReference type="FunFam" id="2.20.25.80:FF:000001">
    <property type="entry name" value="WRKY transcription factor 33"/>
    <property type="match status" value="1"/>
</dbReference>
<accession>K7KJI0</accession>
<dbReference type="SMART" id="SM00774">
    <property type="entry name" value="WRKY"/>
    <property type="match status" value="2"/>
</dbReference>
<dbReference type="GO" id="GO:0006355">
    <property type="term" value="P:regulation of DNA-templated transcription"/>
    <property type="evidence" value="ECO:0000318"/>
    <property type="project" value="GO_Central"/>
</dbReference>
<feature type="domain" description="WRKY" evidence="8">
    <location>
        <begin position="324"/>
        <end position="382"/>
    </location>
</feature>
<feature type="compositionally biased region" description="Basic and acidic residues" evidence="7">
    <location>
        <begin position="52"/>
        <end position="71"/>
    </location>
</feature>
<dbReference type="EMBL" id="CM000837">
    <property type="protein sequence ID" value="KRH62551.1"/>
    <property type="molecule type" value="Genomic_DNA"/>
</dbReference>
<evidence type="ECO:0000313" key="10">
    <source>
        <dbReference type="EnsemblPlants" id="KRH62550"/>
    </source>
</evidence>
<feature type="compositionally biased region" description="Polar residues" evidence="7">
    <location>
        <begin position="76"/>
        <end position="92"/>
    </location>
</feature>
<evidence type="ECO:0000256" key="5">
    <source>
        <dbReference type="ARBA" id="ARBA00023163"/>
    </source>
</evidence>
<feature type="compositionally biased region" description="Polar residues" evidence="7">
    <location>
        <begin position="35"/>
        <end position="44"/>
    </location>
</feature>
<dbReference type="GeneID" id="100796545"/>
<dbReference type="InterPro" id="IPR036576">
    <property type="entry name" value="WRKY_dom_sf"/>
</dbReference>
<dbReference type="FunFam" id="2.20.25.80:FF:000006">
    <property type="entry name" value="WRKY transcription factor"/>
    <property type="match status" value="1"/>
</dbReference>
<feature type="region of interest" description="Disordered" evidence="7">
    <location>
        <begin position="623"/>
        <end position="655"/>
    </location>
</feature>
<sequence>MAGIDDNVGLTGDWGLASPSPRTFFSRMFEEDSVTRSISEHSGSGRTGDLFSGHREPSETGKENMNDRAQDGDSGAQLTDVSFQTEQKSSSRGGLVERMAARAGFNAPRLNTESIRSTDLSLNPDIQSPYLTIPPGLSPTTLLDSPVFLANSLAQPSPTTGKFLFMANGIMRNSELSSDAPEKCKDNGFDDIYTSSFAFKRATDSGSFYHGAGRKMINPTTLPQQSLPGIEVSAQSENSFQSQSVDAVKAQTENKSGFRLQADFAESPPQKDNGIKMFSADQRAFDVVGGGNEHSTPIEEQVDEGDQRGNGDSMASGVGGAPSEDGYNWRKYGQKQVKGSEYPRSYYKCTHPNCQVKKKVERSHEGHITEIIYKGTHNHPKPPPNRRSGIGLVNLHTDMQVDHPEHVEPHNGGDGDLGWANVQKGNIAGAASWKHDNLEAASSASVGPEYCNQQPPNLQTQNGTHFDSGEAVDASSTFSNEEDEDDQGTHGSVSLGYDGEGDESESKRRKLESYAELSGATRAIREPRVVVQTTSEVDILDDGYRWRKYGQKVVKGNPNPRSYYKCTNAGCTVRKHVERASHDLKSVITTYEGKHNHDVPAARASSHVNANASNAVPGQASLQTHVHRPEPSEVHNGIGRLERPSLGSFNLPGRQQLGPSHGFSFGMNQSMLSNLVMSGLGHAQAKLPVMPVHSFLAAHQQQQQHQQQQNQQQRAANDLGFMLPKGEPNVEAIPERGGLNLSNGSSVYQEIMSRMPLGPHM</sequence>
<organism evidence="9">
    <name type="scientific">Glycine max</name>
    <name type="common">Soybean</name>
    <name type="synonym">Glycine hispida</name>
    <dbReference type="NCBI Taxonomy" id="3847"/>
    <lineage>
        <taxon>Eukaryota</taxon>
        <taxon>Viridiplantae</taxon>
        <taxon>Streptophyta</taxon>
        <taxon>Embryophyta</taxon>
        <taxon>Tracheophyta</taxon>
        <taxon>Spermatophyta</taxon>
        <taxon>Magnoliopsida</taxon>
        <taxon>eudicotyledons</taxon>
        <taxon>Gunneridae</taxon>
        <taxon>Pentapetalae</taxon>
        <taxon>rosids</taxon>
        <taxon>fabids</taxon>
        <taxon>Fabales</taxon>
        <taxon>Fabaceae</taxon>
        <taxon>Papilionoideae</taxon>
        <taxon>50 kb inversion clade</taxon>
        <taxon>NPAAA clade</taxon>
        <taxon>indigoferoid/millettioid clade</taxon>
        <taxon>Phaseoleae</taxon>
        <taxon>Glycine</taxon>
        <taxon>Glycine subgen. Soja</taxon>
    </lineage>
</organism>
<keyword evidence="6" id="KW-0539">Nucleus</keyword>
<dbReference type="SMR" id="K7KJI0"/>
<dbReference type="AlphaFoldDB" id="K7KJI0"/>
<dbReference type="Gene3D" id="2.20.25.80">
    <property type="entry name" value="WRKY domain"/>
    <property type="match status" value="2"/>
</dbReference>
<dbReference type="EnsemblPlants" id="KRH62551">
    <property type="protein sequence ID" value="KRH62551"/>
    <property type="gene ID" value="GLYMA_04G115500"/>
</dbReference>
<dbReference type="InterPro" id="IPR044810">
    <property type="entry name" value="WRKY_plant"/>
</dbReference>
<dbReference type="PANTHER" id="PTHR31221">
    <property type="entry name" value="WRKY TRANSCRIPTION FACTOR PROTEIN 1-RELATED"/>
    <property type="match status" value="1"/>
</dbReference>
<dbReference type="Proteomes" id="UP000008827">
    <property type="component" value="Chromosome 4"/>
</dbReference>
<keyword evidence="2" id="KW-0677">Repeat</keyword>
<dbReference type="RefSeq" id="XP_040870533.1">
    <property type="nucleotide sequence ID" value="XM_041014599.1"/>
</dbReference>
<dbReference type="EnsemblPlants" id="KRH62550">
    <property type="protein sequence ID" value="KRH62550"/>
    <property type="gene ID" value="GLYMA_04G115500"/>
</dbReference>
<evidence type="ECO:0000313" key="9">
    <source>
        <dbReference type="EMBL" id="KRH62551.1"/>
    </source>
</evidence>
<dbReference type="SUPFAM" id="SSF118290">
    <property type="entry name" value="WRKY DNA-binding domain"/>
    <property type="match status" value="2"/>
</dbReference>
<feature type="domain" description="WRKY" evidence="8">
    <location>
        <begin position="535"/>
        <end position="600"/>
    </location>
</feature>
<gene>
    <name evidence="10" type="primary">LOC100796545</name>
    <name evidence="9" type="ORF">GLYMA_04G115500</name>
</gene>
<feature type="region of interest" description="Disordered" evidence="7">
    <location>
        <begin position="444"/>
        <end position="511"/>
    </location>
</feature>
<keyword evidence="11" id="KW-1185">Reference proteome</keyword>
<evidence type="ECO:0000256" key="7">
    <source>
        <dbReference type="SAM" id="MobiDB-lite"/>
    </source>
</evidence>
<evidence type="ECO:0000313" key="11">
    <source>
        <dbReference type="Proteomes" id="UP000008827"/>
    </source>
</evidence>
<reference evidence="9 10" key="1">
    <citation type="journal article" date="2010" name="Nature">
        <title>Genome sequence of the palaeopolyploid soybean.</title>
        <authorList>
            <person name="Schmutz J."/>
            <person name="Cannon S.B."/>
            <person name="Schlueter J."/>
            <person name="Ma J."/>
            <person name="Mitros T."/>
            <person name="Nelson W."/>
            <person name="Hyten D.L."/>
            <person name="Song Q."/>
            <person name="Thelen J.J."/>
            <person name="Cheng J."/>
            <person name="Xu D."/>
            <person name="Hellsten U."/>
            <person name="May G.D."/>
            <person name="Yu Y."/>
            <person name="Sakurai T."/>
            <person name="Umezawa T."/>
            <person name="Bhattacharyya M.K."/>
            <person name="Sandhu D."/>
            <person name="Valliyodan B."/>
            <person name="Lindquist E."/>
            <person name="Peto M."/>
            <person name="Grant D."/>
            <person name="Shu S."/>
            <person name="Goodstein D."/>
            <person name="Barry K."/>
            <person name="Futrell-Griggs M."/>
            <person name="Abernathy B."/>
            <person name="Du J."/>
            <person name="Tian Z."/>
            <person name="Zhu L."/>
            <person name="Gill N."/>
            <person name="Joshi T."/>
            <person name="Libault M."/>
            <person name="Sethuraman A."/>
            <person name="Zhang X.-C."/>
            <person name="Shinozaki K."/>
            <person name="Nguyen H.T."/>
            <person name="Wing R.A."/>
            <person name="Cregan P."/>
            <person name="Specht J."/>
            <person name="Grimwood J."/>
            <person name="Rokhsar D."/>
            <person name="Stacey G."/>
            <person name="Shoemaker R.C."/>
            <person name="Jackson S.A."/>
        </authorList>
    </citation>
    <scope>NUCLEOTIDE SEQUENCE [LARGE SCALE GENOMIC DNA]</scope>
    <source>
        <strain evidence="10">cv. Williams 82</strain>
        <tissue evidence="9">Callus</tissue>
    </source>
</reference>
<evidence type="ECO:0000256" key="6">
    <source>
        <dbReference type="ARBA" id="ARBA00023242"/>
    </source>
</evidence>
<feature type="compositionally biased region" description="Polar residues" evidence="7">
    <location>
        <begin position="444"/>
        <end position="465"/>
    </location>
</feature>
<dbReference type="PANTHER" id="PTHR31221:SF318">
    <property type="entry name" value="WRKY TRANSCRIPTION FACTOR 2-RELATED"/>
    <property type="match status" value="1"/>
</dbReference>
<dbReference type="PROSITE" id="PS50811">
    <property type="entry name" value="WRKY"/>
    <property type="match status" value="2"/>
</dbReference>
<dbReference type="eggNOG" id="ENOG502QU86">
    <property type="taxonomic scope" value="Eukaryota"/>
</dbReference>
<dbReference type="OMA" id="PQFGQKF"/>
<evidence type="ECO:0000259" key="8">
    <source>
        <dbReference type="PROSITE" id="PS50811"/>
    </source>
</evidence>
<evidence type="ECO:0000256" key="4">
    <source>
        <dbReference type="ARBA" id="ARBA00023125"/>
    </source>
</evidence>
<dbReference type="RefSeq" id="XP_014630112.1">
    <property type="nucleotide sequence ID" value="XM_014774626.3"/>
</dbReference>
<dbReference type="HOGENOM" id="CLU_012086_3_0_1"/>
<dbReference type="GO" id="GO:0000976">
    <property type="term" value="F:transcription cis-regulatory region binding"/>
    <property type="evidence" value="ECO:0000318"/>
    <property type="project" value="GO_Central"/>
</dbReference>
<dbReference type="EMBL" id="CM000837">
    <property type="protein sequence ID" value="KRH62550.1"/>
    <property type="molecule type" value="Genomic_DNA"/>
</dbReference>
<dbReference type="Pfam" id="PF03106">
    <property type="entry name" value="WRKY"/>
    <property type="match status" value="2"/>
</dbReference>
<evidence type="ECO:0000256" key="1">
    <source>
        <dbReference type="ARBA" id="ARBA00004123"/>
    </source>
</evidence>
<feature type="region of interest" description="Disordered" evidence="7">
    <location>
        <begin position="34"/>
        <end position="96"/>
    </location>
</feature>
<dbReference type="GO" id="GO:0005634">
    <property type="term" value="C:nucleus"/>
    <property type="evidence" value="ECO:0000318"/>
    <property type="project" value="GO_Central"/>
</dbReference>
<keyword evidence="4" id="KW-0238">DNA-binding</keyword>